<evidence type="ECO:0000313" key="2">
    <source>
        <dbReference type="EMBL" id="WBO68507.1"/>
    </source>
</evidence>
<reference evidence="2 3" key="1">
    <citation type="submission" date="2022-12" db="EMBL/GenBank/DDBJ databases">
        <authorList>
            <person name="Mo P."/>
        </authorList>
    </citation>
    <scope>NUCLEOTIDE SEQUENCE [LARGE SCALE GENOMIC DNA]</scope>
    <source>
        <strain evidence="2 3">HUAS 2-6</strain>
    </source>
</reference>
<evidence type="ECO:0000313" key="3">
    <source>
        <dbReference type="Proteomes" id="UP001212326"/>
    </source>
</evidence>
<proteinExistence type="predicted"/>
<evidence type="ECO:0000256" key="1">
    <source>
        <dbReference type="SAM" id="Phobius"/>
    </source>
</evidence>
<keyword evidence="1" id="KW-1133">Transmembrane helix</keyword>
<gene>
    <name evidence="2" type="ORF">O1G22_39685</name>
</gene>
<dbReference type="Proteomes" id="UP001212326">
    <property type="component" value="Chromosome"/>
</dbReference>
<dbReference type="InterPro" id="IPR021401">
    <property type="entry name" value="DUF3040"/>
</dbReference>
<feature type="transmembrane region" description="Helical" evidence="1">
    <location>
        <begin position="76"/>
        <end position="97"/>
    </location>
</feature>
<accession>A0ABY7PG12</accession>
<sequence>MDGRRLTEAERRALVEIETWLRQESRQLDHELSTMTRSRRARMKDALDRVRGRVVLALGLVSLALLIGALRTASTALTWVFAISWALTLISAAVLLFRPRDGTPRDPAGPERR</sequence>
<organism evidence="2 3">
    <name type="scientific">Streptomyces camelliae</name>
    <dbReference type="NCBI Taxonomy" id="3004093"/>
    <lineage>
        <taxon>Bacteria</taxon>
        <taxon>Bacillati</taxon>
        <taxon>Actinomycetota</taxon>
        <taxon>Actinomycetes</taxon>
        <taxon>Kitasatosporales</taxon>
        <taxon>Streptomycetaceae</taxon>
        <taxon>Streptomyces</taxon>
    </lineage>
</organism>
<keyword evidence="3" id="KW-1185">Reference proteome</keyword>
<name>A0ABY7PG12_9ACTN</name>
<keyword evidence="1" id="KW-0472">Membrane</keyword>
<protein>
    <submittedName>
        <fullName evidence="2">DUF3040 domain-containing protein</fullName>
    </submittedName>
</protein>
<dbReference type="Pfam" id="PF11239">
    <property type="entry name" value="DUF3040"/>
    <property type="match status" value="1"/>
</dbReference>
<dbReference type="RefSeq" id="WP_270085742.1">
    <property type="nucleotide sequence ID" value="NZ_CP115300.1"/>
</dbReference>
<dbReference type="EMBL" id="CP115300">
    <property type="protein sequence ID" value="WBO68507.1"/>
    <property type="molecule type" value="Genomic_DNA"/>
</dbReference>
<keyword evidence="1" id="KW-0812">Transmembrane</keyword>
<feature type="transmembrane region" description="Helical" evidence="1">
    <location>
        <begin position="50"/>
        <end position="70"/>
    </location>
</feature>